<dbReference type="RefSeq" id="WP_380079231.1">
    <property type="nucleotide sequence ID" value="NZ_JBHSGO010000190.1"/>
</dbReference>
<accession>A0ABV9K8G0</accession>
<sequence>MEISILLTILLTMILLGGLFFQERVICLVDREQIYLCDSLSHRAVKFEMRELYLLNTVALVAVQKATQNTLIQTQNHKFEG</sequence>
<name>A0ABV9K8G0_9PORP</name>
<protein>
    <submittedName>
        <fullName evidence="1">Uncharacterized protein</fullName>
    </submittedName>
</protein>
<gene>
    <name evidence="1" type="ORF">ACFO3G_06780</name>
</gene>
<keyword evidence="2" id="KW-1185">Reference proteome</keyword>
<organism evidence="1 2">
    <name type="scientific">Falsiporphyromonas endometrii</name>
    <dbReference type="NCBI Taxonomy" id="1387297"/>
    <lineage>
        <taxon>Bacteria</taxon>
        <taxon>Pseudomonadati</taxon>
        <taxon>Bacteroidota</taxon>
        <taxon>Bacteroidia</taxon>
        <taxon>Bacteroidales</taxon>
        <taxon>Porphyromonadaceae</taxon>
        <taxon>Falsiporphyromonas</taxon>
    </lineage>
</organism>
<comment type="caution">
    <text evidence="1">The sequence shown here is derived from an EMBL/GenBank/DDBJ whole genome shotgun (WGS) entry which is preliminary data.</text>
</comment>
<proteinExistence type="predicted"/>
<dbReference type="EMBL" id="JBHSGO010000190">
    <property type="protein sequence ID" value="MFC4666299.1"/>
    <property type="molecule type" value="Genomic_DNA"/>
</dbReference>
<dbReference type="Proteomes" id="UP001596020">
    <property type="component" value="Unassembled WGS sequence"/>
</dbReference>
<evidence type="ECO:0000313" key="1">
    <source>
        <dbReference type="EMBL" id="MFC4666299.1"/>
    </source>
</evidence>
<reference evidence="2" key="1">
    <citation type="journal article" date="2019" name="Int. J. Syst. Evol. Microbiol.">
        <title>The Global Catalogue of Microorganisms (GCM) 10K type strain sequencing project: providing services to taxonomists for standard genome sequencing and annotation.</title>
        <authorList>
            <consortium name="The Broad Institute Genomics Platform"/>
            <consortium name="The Broad Institute Genome Sequencing Center for Infectious Disease"/>
            <person name="Wu L."/>
            <person name="Ma J."/>
        </authorList>
    </citation>
    <scope>NUCLEOTIDE SEQUENCE [LARGE SCALE GENOMIC DNA]</scope>
    <source>
        <strain evidence="2">CGMCC 4.7357</strain>
    </source>
</reference>
<evidence type="ECO:0000313" key="2">
    <source>
        <dbReference type="Proteomes" id="UP001596020"/>
    </source>
</evidence>